<dbReference type="GO" id="GO:0005125">
    <property type="term" value="F:cytokine activity"/>
    <property type="evidence" value="ECO:0007669"/>
    <property type="project" value="UniProtKB-KW"/>
</dbReference>
<dbReference type="GO" id="GO:0005615">
    <property type="term" value="C:extracellular space"/>
    <property type="evidence" value="ECO:0007669"/>
    <property type="project" value="UniProtKB-KW"/>
</dbReference>
<comment type="caution">
    <text evidence="10">The sequence shown here is derived from an EMBL/GenBank/DDBJ whole genome shotgun (WGS) entry which is preliminary data.</text>
</comment>
<evidence type="ECO:0000256" key="7">
    <source>
        <dbReference type="ARBA" id="ARBA00023157"/>
    </source>
</evidence>
<accession>A0A8T0AF66</accession>
<keyword evidence="5 9" id="KW-0732">Signal</keyword>
<evidence type="ECO:0000256" key="3">
    <source>
        <dbReference type="ARBA" id="ARBA00022514"/>
    </source>
</evidence>
<dbReference type="GO" id="GO:0005126">
    <property type="term" value="F:cytokine receptor binding"/>
    <property type="evidence" value="ECO:0007669"/>
    <property type="project" value="InterPro"/>
</dbReference>
<proteinExistence type="inferred from homology"/>
<keyword evidence="4" id="KW-0964">Secreted</keyword>
<dbReference type="Gene3D" id="1.20.1250.10">
    <property type="match status" value="1"/>
</dbReference>
<evidence type="ECO:0000256" key="9">
    <source>
        <dbReference type="SAM" id="SignalP"/>
    </source>
</evidence>
<dbReference type="GO" id="GO:0006955">
    <property type="term" value="P:immune response"/>
    <property type="evidence" value="ECO:0007669"/>
    <property type="project" value="UniProtKB-ARBA"/>
</dbReference>
<dbReference type="AlphaFoldDB" id="A0A8T0AF66"/>
<evidence type="ECO:0000256" key="8">
    <source>
        <dbReference type="RuleBase" id="RU000436"/>
    </source>
</evidence>
<organism evidence="10 11">
    <name type="scientific">Silurus meridionalis</name>
    <name type="common">Southern catfish</name>
    <name type="synonym">Silurus soldatovi meridionalis</name>
    <dbReference type="NCBI Taxonomy" id="175797"/>
    <lineage>
        <taxon>Eukaryota</taxon>
        <taxon>Metazoa</taxon>
        <taxon>Chordata</taxon>
        <taxon>Craniata</taxon>
        <taxon>Vertebrata</taxon>
        <taxon>Euteleostomi</taxon>
        <taxon>Actinopterygii</taxon>
        <taxon>Neopterygii</taxon>
        <taxon>Teleostei</taxon>
        <taxon>Ostariophysi</taxon>
        <taxon>Siluriformes</taxon>
        <taxon>Siluridae</taxon>
        <taxon>Silurus</taxon>
    </lineage>
</organism>
<keyword evidence="3 8" id="KW-0202">Cytokine</keyword>
<keyword evidence="6 8" id="KW-0051">Antiviral defense</keyword>
<reference evidence="10" key="1">
    <citation type="submission" date="2020-08" db="EMBL/GenBank/DDBJ databases">
        <title>Chromosome-level assembly of Southern catfish (Silurus meridionalis) provides insights into visual adaptation to the nocturnal and benthic lifestyles.</title>
        <authorList>
            <person name="Zhang Y."/>
            <person name="Wang D."/>
            <person name="Peng Z."/>
        </authorList>
    </citation>
    <scope>NUCLEOTIDE SEQUENCE</scope>
    <source>
        <strain evidence="10">SWU-2019-XX</strain>
        <tissue evidence="10">Muscle</tissue>
    </source>
</reference>
<dbReference type="SUPFAM" id="SSF47266">
    <property type="entry name" value="4-helical cytokines"/>
    <property type="match status" value="1"/>
</dbReference>
<dbReference type="GO" id="GO:0051607">
    <property type="term" value="P:defense response to virus"/>
    <property type="evidence" value="ECO:0007669"/>
    <property type="project" value="UniProtKB-KW"/>
</dbReference>
<feature type="signal peptide" evidence="9">
    <location>
        <begin position="1"/>
        <end position="19"/>
    </location>
</feature>
<evidence type="ECO:0000256" key="1">
    <source>
        <dbReference type="ARBA" id="ARBA00004613"/>
    </source>
</evidence>
<evidence type="ECO:0000256" key="6">
    <source>
        <dbReference type="ARBA" id="ARBA00023118"/>
    </source>
</evidence>
<dbReference type="OrthoDB" id="8922121at2759"/>
<sequence>MELMKVVLLLMILISVCGAASLPSCSWTHFRLRRLNEECIGLLKNMGDRMPLECLQLESNIFPDDVFNKSQNEDVALVALETLKGVNKIFRNKQTSVTWNQDQLGLFKNIIHRQVKNLQECVEKEVQTVMDSSSAILRPYFERLEKRLKEKKFSSCGWEMVRTQLQDGLEKFQTFLESKK</sequence>
<protein>
    <submittedName>
        <fullName evidence="10">Uncharacterized protein</fullName>
    </submittedName>
</protein>
<dbReference type="Pfam" id="PF00143">
    <property type="entry name" value="Interferon"/>
    <property type="match status" value="1"/>
</dbReference>
<evidence type="ECO:0000313" key="10">
    <source>
        <dbReference type="EMBL" id="KAF7690895.1"/>
    </source>
</evidence>
<keyword evidence="7" id="KW-1015">Disulfide bond</keyword>
<evidence type="ECO:0000313" key="11">
    <source>
        <dbReference type="Proteomes" id="UP000606274"/>
    </source>
</evidence>
<dbReference type="InterPro" id="IPR000471">
    <property type="entry name" value="Interferon_alpha/beta/delta"/>
</dbReference>
<comment type="subcellular location">
    <subcellularLocation>
        <location evidence="1">Secreted</location>
    </subcellularLocation>
</comment>
<evidence type="ECO:0000256" key="2">
    <source>
        <dbReference type="ARBA" id="ARBA00011033"/>
    </source>
</evidence>
<dbReference type="SMART" id="SM00076">
    <property type="entry name" value="IFabd"/>
    <property type="match status" value="1"/>
</dbReference>
<dbReference type="PANTHER" id="PTHR11691">
    <property type="entry name" value="TYPE I INTERFERON"/>
    <property type="match status" value="1"/>
</dbReference>
<feature type="chain" id="PRO_5035745580" evidence="9">
    <location>
        <begin position="20"/>
        <end position="180"/>
    </location>
</feature>
<evidence type="ECO:0000256" key="5">
    <source>
        <dbReference type="ARBA" id="ARBA00022729"/>
    </source>
</evidence>
<name>A0A8T0AF66_SILME</name>
<dbReference type="PANTHER" id="PTHR11691:SF73">
    <property type="entry name" value="INTERFERON BETA"/>
    <property type="match status" value="1"/>
</dbReference>
<comment type="similarity">
    <text evidence="2 8">Belongs to the alpha/beta interferon family.</text>
</comment>
<evidence type="ECO:0000256" key="4">
    <source>
        <dbReference type="ARBA" id="ARBA00022525"/>
    </source>
</evidence>
<dbReference type="EMBL" id="JABFDY010000022">
    <property type="protein sequence ID" value="KAF7690895.1"/>
    <property type="molecule type" value="Genomic_DNA"/>
</dbReference>
<keyword evidence="11" id="KW-1185">Reference proteome</keyword>
<dbReference type="Proteomes" id="UP000606274">
    <property type="component" value="Unassembled WGS sequence"/>
</dbReference>
<dbReference type="InterPro" id="IPR009079">
    <property type="entry name" value="4_helix_cytokine-like_core"/>
</dbReference>
<dbReference type="PRINTS" id="PR00266">
    <property type="entry name" value="INTERFERONAB"/>
</dbReference>
<gene>
    <name evidence="10" type="ORF">HF521_011192</name>
</gene>